<dbReference type="PANTHER" id="PTHR30629:SF2">
    <property type="entry name" value="PROPHAGE INTEGRASE INTS-RELATED"/>
    <property type="match status" value="1"/>
</dbReference>
<dbReference type="AlphaFoldDB" id="Q39FC8"/>
<evidence type="ECO:0000313" key="5">
    <source>
        <dbReference type="Proteomes" id="UP000002705"/>
    </source>
</evidence>
<keyword evidence="2" id="KW-0229">DNA integration</keyword>
<dbReference type="Proteomes" id="UP000002705">
    <property type="component" value="Chromosome 1"/>
</dbReference>
<keyword evidence="5" id="KW-1185">Reference proteome</keyword>
<sequence length="118" mass="13674">MPLTDVAVRAAKPREKSYKLADGQGMYLEVMPNGSKYWRLKYRIDGKEKRMTSRTWLGCSRHYDRWALNRSIRFRVSTKRRKNGFLRIGSTKLIVCAWGNLTVGSFLNLCGSRAFGQH</sequence>
<gene>
    <name evidence="4" type="ordered locus">Bcep18194_A5244</name>
</gene>
<accession>Q39FC8</accession>
<feature type="domain" description="Integrase DNA-binding" evidence="3">
    <location>
        <begin position="3"/>
        <end position="52"/>
    </location>
</feature>
<evidence type="ECO:0000259" key="3">
    <source>
        <dbReference type="Pfam" id="PF13356"/>
    </source>
</evidence>
<dbReference type="Gene3D" id="3.30.160.390">
    <property type="entry name" value="Integrase, DNA-binding domain"/>
    <property type="match status" value="1"/>
</dbReference>
<proteinExistence type="inferred from homology"/>
<dbReference type="KEGG" id="bur:Bcep18194_A5244"/>
<dbReference type="PATRIC" id="fig|482957.22.peg.2190"/>
<dbReference type="GO" id="GO:0015074">
    <property type="term" value="P:DNA integration"/>
    <property type="evidence" value="ECO:0007669"/>
    <property type="project" value="UniProtKB-KW"/>
</dbReference>
<comment type="similarity">
    <text evidence="1">Belongs to the 'phage' integrase family.</text>
</comment>
<dbReference type="HOGENOM" id="CLU_2068674_0_0_4"/>
<dbReference type="Pfam" id="PF13356">
    <property type="entry name" value="Arm-DNA-bind_3"/>
    <property type="match status" value="1"/>
</dbReference>
<dbReference type="InterPro" id="IPR038488">
    <property type="entry name" value="Integrase_DNA-bd_sf"/>
</dbReference>
<protein>
    <recommendedName>
        <fullName evidence="3">Integrase DNA-binding domain-containing protein</fullName>
    </recommendedName>
</protein>
<reference evidence="4" key="1">
    <citation type="submission" date="2009-01" db="EMBL/GenBank/DDBJ databases">
        <title>Complete sequence of chromosome 1 of Burkholderia sp. 383.</title>
        <authorList>
            <consortium name="US DOE Joint Genome Institute"/>
            <person name="Copeland A."/>
            <person name="Lucas S."/>
            <person name="Lapidus A."/>
            <person name="Barry K."/>
            <person name="Detter J.C."/>
            <person name="Glavina T."/>
            <person name="Hammon N."/>
            <person name="Israni S."/>
            <person name="Pitluck S."/>
            <person name="Chain P."/>
            <person name="Malfatti S."/>
            <person name="Shin M."/>
            <person name="Vergez L."/>
            <person name="Schmutz J."/>
            <person name="Larimer F."/>
            <person name="Land M."/>
            <person name="Kyrpides N."/>
            <person name="Lykidis A."/>
            <person name="Richardson P."/>
        </authorList>
    </citation>
    <scope>NUCLEOTIDE SEQUENCE</scope>
    <source>
        <strain evidence="4">383</strain>
    </source>
</reference>
<dbReference type="PANTHER" id="PTHR30629">
    <property type="entry name" value="PROPHAGE INTEGRASE"/>
    <property type="match status" value="1"/>
</dbReference>
<organism evidence="4 5">
    <name type="scientific">Burkholderia lata (strain ATCC 17760 / DSM 23089 / LMG 22485 / NCIMB 9086 / R18194 / 383)</name>
    <dbReference type="NCBI Taxonomy" id="482957"/>
    <lineage>
        <taxon>Bacteria</taxon>
        <taxon>Pseudomonadati</taxon>
        <taxon>Pseudomonadota</taxon>
        <taxon>Betaproteobacteria</taxon>
        <taxon>Burkholderiales</taxon>
        <taxon>Burkholderiaceae</taxon>
        <taxon>Burkholderia</taxon>
        <taxon>Burkholderia cepacia complex</taxon>
    </lineage>
</organism>
<evidence type="ECO:0000313" key="4">
    <source>
        <dbReference type="EMBL" id="ABB08838.1"/>
    </source>
</evidence>
<name>Q39FC8_BURL3</name>
<dbReference type="InterPro" id="IPR050808">
    <property type="entry name" value="Phage_Integrase"/>
</dbReference>
<dbReference type="EMBL" id="CP000151">
    <property type="protein sequence ID" value="ABB08838.1"/>
    <property type="molecule type" value="Genomic_DNA"/>
</dbReference>
<evidence type="ECO:0000256" key="2">
    <source>
        <dbReference type="ARBA" id="ARBA00022908"/>
    </source>
</evidence>
<evidence type="ECO:0000256" key="1">
    <source>
        <dbReference type="ARBA" id="ARBA00008857"/>
    </source>
</evidence>
<dbReference type="InterPro" id="IPR025166">
    <property type="entry name" value="Integrase_DNA_bind_dom"/>
</dbReference>